<evidence type="ECO:0000313" key="2">
    <source>
        <dbReference type="EMBL" id="KAJ7390280.1"/>
    </source>
</evidence>
<name>A0A9W9ZZL1_9CNID</name>
<proteinExistence type="predicted"/>
<evidence type="ECO:0000256" key="1">
    <source>
        <dbReference type="SAM" id="Phobius"/>
    </source>
</evidence>
<keyword evidence="1" id="KW-0812">Transmembrane</keyword>
<gene>
    <name evidence="2" type="ORF">OS493_026155</name>
</gene>
<organism evidence="2 3">
    <name type="scientific">Desmophyllum pertusum</name>
    <dbReference type="NCBI Taxonomy" id="174260"/>
    <lineage>
        <taxon>Eukaryota</taxon>
        <taxon>Metazoa</taxon>
        <taxon>Cnidaria</taxon>
        <taxon>Anthozoa</taxon>
        <taxon>Hexacorallia</taxon>
        <taxon>Scleractinia</taxon>
        <taxon>Caryophylliina</taxon>
        <taxon>Caryophylliidae</taxon>
        <taxon>Desmophyllum</taxon>
    </lineage>
</organism>
<feature type="transmembrane region" description="Helical" evidence="1">
    <location>
        <begin position="97"/>
        <end position="119"/>
    </location>
</feature>
<dbReference type="Proteomes" id="UP001163046">
    <property type="component" value="Unassembled WGS sequence"/>
</dbReference>
<accession>A0A9W9ZZL1</accession>
<keyword evidence="3" id="KW-1185">Reference proteome</keyword>
<dbReference type="AlphaFoldDB" id="A0A9W9ZZL1"/>
<comment type="caution">
    <text evidence="2">The sequence shown here is derived from an EMBL/GenBank/DDBJ whole genome shotgun (WGS) entry which is preliminary data.</text>
</comment>
<evidence type="ECO:0000313" key="3">
    <source>
        <dbReference type="Proteomes" id="UP001163046"/>
    </source>
</evidence>
<reference evidence="2" key="1">
    <citation type="submission" date="2023-01" db="EMBL/GenBank/DDBJ databases">
        <title>Genome assembly of the deep-sea coral Lophelia pertusa.</title>
        <authorList>
            <person name="Herrera S."/>
            <person name="Cordes E."/>
        </authorList>
    </citation>
    <scope>NUCLEOTIDE SEQUENCE</scope>
    <source>
        <strain evidence="2">USNM1676648</strain>
        <tissue evidence="2">Polyp</tissue>
    </source>
</reference>
<protein>
    <submittedName>
        <fullName evidence="2">Uncharacterized protein</fullName>
    </submittedName>
</protein>
<dbReference type="EMBL" id="MU825418">
    <property type="protein sequence ID" value="KAJ7390280.1"/>
    <property type="molecule type" value="Genomic_DNA"/>
</dbReference>
<keyword evidence="1" id="KW-1133">Transmembrane helix</keyword>
<keyword evidence="1" id="KW-0472">Membrane</keyword>
<sequence length="186" mass="21624">MVKAVKKQEVKGMLIDRLMAVYYERQDKLGSLLTAREFSVQKKVSVIFVQELKGFVDCLAVLRPAIDTAVEDITSTYKRKPQKVPQNDFLLGYDSPWMITTLYILSGVLALLVLSGLLWDFIDKKRVRKTEQDLEAVKTCEIEMDVNVLSRDIDEGQEILVQLKDYITRLQRKTQEKHKRDLKTWE</sequence>